<sequence>MFCNDKVAVNPQEISEDTFVKMYTYLARLDRDLPQDHIDEFLCSLQPQVELQTGMIKPLDFINQDHMDGTC</sequence>
<dbReference type="AlphaFoldDB" id="A0A9N7VAV3"/>
<evidence type="ECO:0000313" key="1">
    <source>
        <dbReference type="EMBL" id="CAB1446077.1"/>
    </source>
</evidence>
<protein>
    <submittedName>
        <fullName evidence="1">Uncharacterized protein</fullName>
    </submittedName>
</protein>
<organism evidence="1 2">
    <name type="scientific">Pleuronectes platessa</name>
    <name type="common">European plaice</name>
    <dbReference type="NCBI Taxonomy" id="8262"/>
    <lineage>
        <taxon>Eukaryota</taxon>
        <taxon>Metazoa</taxon>
        <taxon>Chordata</taxon>
        <taxon>Craniata</taxon>
        <taxon>Vertebrata</taxon>
        <taxon>Euteleostomi</taxon>
        <taxon>Actinopterygii</taxon>
        <taxon>Neopterygii</taxon>
        <taxon>Teleostei</taxon>
        <taxon>Neoteleostei</taxon>
        <taxon>Acanthomorphata</taxon>
        <taxon>Carangaria</taxon>
        <taxon>Pleuronectiformes</taxon>
        <taxon>Pleuronectoidei</taxon>
        <taxon>Pleuronectidae</taxon>
        <taxon>Pleuronectes</taxon>
    </lineage>
</organism>
<dbReference type="Proteomes" id="UP001153269">
    <property type="component" value="Unassembled WGS sequence"/>
</dbReference>
<keyword evidence="2" id="KW-1185">Reference proteome</keyword>
<proteinExistence type="predicted"/>
<accession>A0A9N7VAV3</accession>
<comment type="caution">
    <text evidence="1">The sequence shown here is derived from an EMBL/GenBank/DDBJ whole genome shotgun (WGS) entry which is preliminary data.</text>
</comment>
<dbReference type="EMBL" id="CADEAL010003890">
    <property type="protein sequence ID" value="CAB1446077.1"/>
    <property type="molecule type" value="Genomic_DNA"/>
</dbReference>
<evidence type="ECO:0000313" key="2">
    <source>
        <dbReference type="Proteomes" id="UP001153269"/>
    </source>
</evidence>
<gene>
    <name evidence="1" type="ORF">PLEPLA_LOCUS33819</name>
</gene>
<reference evidence="1" key="1">
    <citation type="submission" date="2020-03" db="EMBL/GenBank/DDBJ databases">
        <authorList>
            <person name="Weist P."/>
        </authorList>
    </citation>
    <scope>NUCLEOTIDE SEQUENCE</scope>
</reference>
<name>A0A9N7VAV3_PLEPL</name>